<reference evidence="2" key="1">
    <citation type="submission" date="2021-02" db="EMBL/GenBank/DDBJ databases">
        <title>First Annotated Genome of the Yellow-green Alga Tribonema minus.</title>
        <authorList>
            <person name="Mahan K.M."/>
        </authorList>
    </citation>
    <scope>NUCLEOTIDE SEQUENCE</scope>
    <source>
        <strain evidence="2">UTEX B ZZ1240</strain>
    </source>
</reference>
<keyword evidence="3" id="KW-1185">Reference proteome</keyword>
<dbReference type="Proteomes" id="UP000664859">
    <property type="component" value="Unassembled WGS sequence"/>
</dbReference>
<proteinExistence type="predicted"/>
<keyword evidence="1" id="KW-0732">Signal</keyword>
<sequence length="397" mass="43583">MRWRLVTAFFLCVTEAFVARSSRLLVARAHRLPVARVAPTRLREVVAVDAAAVETFETALFGLTSGVVQLGQKNRFEITGQAAEELANTYSKPTLANEDLVDRECFMEGRTLIANARKRTVNVAHLVWGSRGGGKTVYTDAALQFFGLKVLRGMLRVRRSLGMPGVLKLTFAGDASKAKEWITKQVLGHIRADWANQFKSVPAETRLRLIAEVYKFQNTGERLVVLLDVGEQTTPSVLTKLLAAIKDLGYEQKLITFVVVVSASRSAMALPVDLMAARARPIRAPEFTVDEAHALLRKQLANLAQLPDFISLAKKITAKVGTRPVHLVEVCERCQLTDAKTAEACIEQAEAVAAVAEGGVEGFMNICVEKKKVDRKEAIAFLQKLSEPGITQTKKDA</sequence>
<evidence type="ECO:0000313" key="2">
    <source>
        <dbReference type="EMBL" id="KAG5187038.1"/>
    </source>
</evidence>
<evidence type="ECO:0000313" key="3">
    <source>
        <dbReference type="Proteomes" id="UP000664859"/>
    </source>
</evidence>
<evidence type="ECO:0000256" key="1">
    <source>
        <dbReference type="SAM" id="SignalP"/>
    </source>
</evidence>
<name>A0A835ZDM4_9STRA</name>
<comment type="caution">
    <text evidence="2">The sequence shown here is derived from an EMBL/GenBank/DDBJ whole genome shotgun (WGS) entry which is preliminary data.</text>
</comment>
<feature type="signal peptide" evidence="1">
    <location>
        <begin position="1"/>
        <end position="16"/>
    </location>
</feature>
<dbReference type="AlphaFoldDB" id="A0A835ZDM4"/>
<dbReference type="EMBL" id="JAFCMP010000097">
    <property type="protein sequence ID" value="KAG5187038.1"/>
    <property type="molecule type" value="Genomic_DNA"/>
</dbReference>
<accession>A0A835ZDM4</accession>
<gene>
    <name evidence="2" type="ORF">JKP88DRAFT_254247</name>
</gene>
<organism evidence="2 3">
    <name type="scientific">Tribonema minus</name>
    <dbReference type="NCBI Taxonomy" id="303371"/>
    <lineage>
        <taxon>Eukaryota</taxon>
        <taxon>Sar</taxon>
        <taxon>Stramenopiles</taxon>
        <taxon>Ochrophyta</taxon>
        <taxon>PX clade</taxon>
        <taxon>Xanthophyceae</taxon>
        <taxon>Tribonematales</taxon>
        <taxon>Tribonemataceae</taxon>
        <taxon>Tribonema</taxon>
    </lineage>
</organism>
<feature type="chain" id="PRO_5032647393" evidence="1">
    <location>
        <begin position="17"/>
        <end position="397"/>
    </location>
</feature>
<protein>
    <submittedName>
        <fullName evidence="2">Uncharacterized protein</fullName>
    </submittedName>
</protein>